<accession>A0ABS3LBB8</accession>
<dbReference type="PROSITE" id="PS51094">
    <property type="entry name" value="PTS_EIIA_TYPE_2"/>
    <property type="match status" value="1"/>
</dbReference>
<keyword evidence="3" id="KW-1185">Reference proteome</keyword>
<proteinExistence type="predicted"/>
<feature type="domain" description="PTS EIIA type-2" evidence="1">
    <location>
        <begin position="8"/>
        <end position="156"/>
    </location>
</feature>
<reference evidence="2 3" key="1">
    <citation type="submission" date="2021-03" db="EMBL/GenBank/DDBJ databases">
        <title>Enterococcal diversity collection.</title>
        <authorList>
            <person name="Gilmore M.S."/>
            <person name="Schwartzman J."/>
            <person name="Van Tyne D."/>
            <person name="Martin M."/>
            <person name="Earl A.M."/>
            <person name="Manson A.L."/>
            <person name="Straub T."/>
            <person name="Salamzade R."/>
            <person name="Saavedra J."/>
            <person name="Lebreton F."/>
            <person name="Prichula J."/>
            <person name="Schaufler K."/>
            <person name="Gaca A."/>
            <person name="Sgardioli B."/>
            <person name="Wagenaar J."/>
            <person name="Strong T."/>
        </authorList>
    </citation>
    <scope>NUCLEOTIDE SEQUENCE [LARGE SCALE GENOMIC DNA]</scope>
    <source>
        <strain evidence="2 3">669A</strain>
    </source>
</reference>
<keyword evidence="2" id="KW-0813">Transport</keyword>
<dbReference type="CDD" id="cd00211">
    <property type="entry name" value="PTS_IIA_fru"/>
    <property type="match status" value="1"/>
</dbReference>
<sequence length="158" mass="17952">MADSLMDMFISSNLVRINIEAKSDLEALQQLADMMIEEKVVKDSFKEAVQTREKEFPTGLLLERLGVAIPHTDAIHVEKQSLAIGILKNPVKFHVMGGDENDYVDVKILFMLAIKNPHKQLEFLQALINLMQDDQQILQLLDSTSETEVVETFKKIIQ</sequence>
<dbReference type="EMBL" id="JAFREM010000015">
    <property type="protein sequence ID" value="MBO1306360.1"/>
    <property type="molecule type" value="Genomic_DNA"/>
</dbReference>
<evidence type="ECO:0000313" key="2">
    <source>
        <dbReference type="EMBL" id="MBO1306360.1"/>
    </source>
</evidence>
<evidence type="ECO:0000313" key="3">
    <source>
        <dbReference type="Proteomes" id="UP000664601"/>
    </source>
</evidence>
<dbReference type="SUPFAM" id="SSF55804">
    <property type="entry name" value="Phoshotransferase/anion transport protein"/>
    <property type="match status" value="1"/>
</dbReference>
<dbReference type="PANTHER" id="PTHR47738">
    <property type="entry name" value="PTS SYSTEM FRUCTOSE-LIKE EIIA COMPONENT-RELATED"/>
    <property type="match status" value="1"/>
</dbReference>
<dbReference type="InterPro" id="IPR016152">
    <property type="entry name" value="PTrfase/Anion_transptr"/>
</dbReference>
<dbReference type="Proteomes" id="UP000664601">
    <property type="component" value="Unassembled WGS sequence"/>
</dbReference>
<dbReference type="Gene3D" id="3.40.930.10">
    <property type="entry name" value="Mannitol-specific EII, Chain A"/>
    <property type="match status" value="1"/>
</dbReference>
<dbReference type="RefSeq" id="WP_207673291.1">
    <property type="nucleotide sequence ID" value="NZ_JAFREM010000015.1"/>
</dbReference>
<protein>
    <submittedName>
        <fullName evidence="2">PTS sugar transporter subunit IIA</fullName>
    </submittedName>
</protein>
<dbReference type="Pfam" id="PF00359">
    <property type="entry name" value="PTS_EIIA_2"/>
    <property type="match status" value="1"/>
</dbReference>
<name>A0ABS3LBB8_9ENTE</name>
<dbReference type="InterPro" id="IPR002178">
    <property type="entry name" value="PTS_EIIA_type-2_dom"/>
</dbReference>
<gene>
    <name evidence="2" type="ORF">JZO70_09325</name>
</gene>
<dbReference type="PANTHER" id="PTHR47738:SF3">
    <property type="entry name" value="PHOSPHOTRANSFERASE SYSTEM MANNITOL_FRUCTOSE-SPECIFIC IIA DOMAIN CONTAINING PROTEIN"/>
    <property type="match status" value="1"/>
</dbReference>
<comment type="caution">
    <text evidence="2">The sequence shown here is derived from an EMBL/GenBank/DDBJ whole genome shotgun (WGS) entry which is preliminary data.</text>
</comment>
<evidence type="ECO:0000259" key="1">
    <source>
        <dbReference type="PROSITE" id="PS51094"/>
    </source>
</evidence>
<keyword evidence="2" id="KW-0762">Sugar transport</keyword>
<dbReference type="InterPro" id="IPR051541">
    <property type="entry name" value="PTS_SugarTrans_NitroReg"/>
</dbReference>
<organism evidence="2 3">
    <name type="scientific">Candidatus Enterococcus moelleringii</name>
    <dbReference type="NCBI Taxonomy" id="2815325"/>
    <lineage>
        <taxon>Bacteria</taxon>
        <taxon>Bacillati</taxon>
        <taxon>Bacillota</taxon>
        <taxon>Bacilli</taxon>
        <taxon>Lactobacillales</taxon>
        <taxon>Enterococcaceae</taxon>
        <taxon>Enterococcus</taxon>
    </lineage>
</organism>